<dbReference type="SMART" id="SM01052">
    <property type="entry name" value="CAP_GLY"/>
    <property type="match status" value="1"/>
</dbReference>
<feature type="domain" description="CAP-Gly" evidence="3">
    <location>
        <begin position="120"/>
        <end position="163"/>
    </location>
</feature>
<keyword evidence="5" id="KW-1185">Reference proteome</keyword>
<sequence length="913" mass="101134">MYTTPTATGSLSPKQPRKDTYDVQRRQPMRISPSFPRPSQTQSRSRASDSSIEAPTSPFSPQYHHNNPSSTRTSLTTPPPSAKLAARQPFWITKNPLLIRVGSRVAVESAGIVGTLKFQGTTHFKVGLWAGIQLDVDGTGKNDGSVNGTRYFTCPPNTGIFVLASKMSPVHETPLSPPPLPKSVYARKASISAAAAVSAVSATTTTTSSSINAGVGAGSPPQPTVASSSSSSYSSYTSSSTKSAHQINLTNTPTHTPTHTPTLTPTPTSASTSTSTSTASHHIQNTLSRKRQPLYTENNTTNYHEKRTTPQSPKITPQPPQPRLGPQDLLPSPAPSPVQPSNRNTLTVKQSKPRAVSAPDLDLPKELSSRQYRESTTIELPGVGQIAAHISSNISSDNSINNRYSNNKYTKYNNSNSNTMRLRPSKSLAALKNVVSSEKAKIPAQTLTDTCASCTILRHDLTNQAALTELSQKRMQSMEHTIVELRNTSRESLEHYENTLKSTQQTNVLLTNTIKASKETVSRLQKEREDLRKAGLDAIEVYEATLAELGAISEEKEQILASGRQQNAALEQQKAELVGQLAQANERHAQVLSDAQAEAQAAKTAQVQAEKEAIEARTALETIRFKWEQESHQADKTQVAELNRLRREVEEWKKVAAESQQNLHTQQKLHQQQLEQQKKNKGDDNNMPDVSLDSQTRWLLQAEILDNLSTENKRLHEARRQKTNCHCFVSAISRLQKQGLKCIEEDAELDTSIEWKLQKAVLQLRLLEEEHEKEIRDKQDEIHVLQCDIDELENAIEKNVFKEALTANALENERRVVSRLQAELKDIREQVTFLKGTRRMSSKRWVVSKYLNRTISDDDECGADGDDDNKESYCEICEVSGHDLMTCSVVMQQRPLTPATSVERLCTLPELST</sequence>
<evidence type="ECO:0000256" key="1">
    <source>
        <dbReference type="SAM" id="Coils"/>
    </source>
</evidence>
<feature type="compositionally biased region" description="Basic and acidic residues" evidence="2">
    <location>
        <begin position="16"/>
        <end position="25"/>
    </location>
</feature>
<feature type="coiled-coil region" evidence="1">
    <location>
        <begin position="514"/>
        <end position="612"/>
    </location>
</feature>
<dbReference type="PROSITE" id="PS50245">
    <property type="entry name" value="CAP_GLY_2"/>
    <property type="match status" value="1"/>
</dbReference>
<feature type="region of interest" description="Disordered" evidence="2">
    <location>
        <begin position="658"/>
        <end position="690"/>
    </location>
</feature>
<protein>
    <recommendedName>
        <fullName evidence="3">CAP-Gly domain-containing protein</fullName>
    </recommendedName>
</protein>
<dbReference type="Proteomes" id="UP001448207">
    <property type="component" value="Unassembled WGS sequence"/>
</dbReference>
<dbReference type="InterPro" id="IPR036859">
    <property type="entry name" value="CAP-Gly_dom_sf"/>
</dbReference>
<feature type="compositionally biased region" description="Polar residues" evidence="2">
    <location>
        <begin position="37"/>
        <end position="67"/>
    </location>
</feature>
<evidence type="ECO:0000313" key="4">
    <source>
        <dbReference type="EMBL" id="KAL0079764.1"/>
    </source>
</evidence>
<feature type="compositionally biased region" description="Polar residues" evidence="2">
    <location>
        <begin position="1"/>
        <end position="13"/>
    </location>
</feature>
<feature type="coiled-coil region" evidence="1">
    <location>
        <begin position="757"/>
        <end position="837"/>
    </location>
</feature>
<dbReference type="EMBL" id="JBCLYO010000021">
    <property type="protein sequence ID" value="KAL0079764.1"/>
    <property type="molecule type" value="Genomic_DNA"/>
</dbReference>
<feature type="compositionally biased region" description="Low complexity" evidence="2">
    <location>
        <begin position="660"/>
        <end position="675"/>
    </location>
</feature>
<feature type="compositionally biased region" description="Low complexity" evidence="2">
    <location>
        <begin position="227"/>
        <end position="282"/>
    </location>
</feature>
<keyword evidence="1" id="KW-0175">Coiled coil</keyword>
<evidence type="ECO:0000256" key="2">
    <source>
        <dbReference type="SAM" id="MobiDB-lite"/>
    </source>
</evidence>
<evidence type="ECO:0000259" key="3">
    <source>
        <dbReference type="PROSITE" id="PS50245"/>
    </source>
</evidence>
<gene>
    <name evidence="4" type="ORF">J3Q64DRAFT_1824318</name>
</gene>
<feature type="region of interest" description="Disordered" evidence="2">
    <location>
        <begin position="395"/>
        <end position="419"/>
    </location>
</feature>
<reference evidence="4 5" key="1">
    <citation type="submission" date="2024-04" db="EMBL/GenBank/DDBJ databases">
        <title>Symmetric and asymmetric DNA N6-adenine methylation regulates different biological responses in Mucorales.</title>
        <authorList>
            <consortium name="Lawrence Berkeley National Laboratory"/>
            <person name="Lax C."/>
            <person name="Mondo S.J."/>
            <person name="Osorio-Concepcion M."/>
            <person name="Muszewska A."/>
            <person name="Corrochano-Luque M."/>
            <person name="Gutierrez G."/>
            <person name="Riley R."/>
            <person name="Lipzen A."/>
            <person name="Guo J."/>
            <person name="Hundley H."/>
            <person name="Amirebrahimi M."/>
            <person name="Ng V."/>
            <person name="Lorenzo-Gutierrez D."/>
            <person name="Binder U."/>
            <person name="Yang J."/>
            <person name="Song Y."/>
            <person name="Canovas D."/>
            <person name="Navarro E."/>
            <person name="Freitag M."/>
            <person name="Gabaldon T."/>
            <person name="Grigoriev I.V."/>
            <person name="Corrochano L.M."/>
            <person name="Nicolas F.E."/>
            <person name="Garre V."/>
        </authorList>
    </citation>
    <scope>NUCLEOTIDE SEQUENCE [LARGE SCALE GENOMIC DNA]</scope>
    <source>
        <strain evidence="4 5">L51</strain>
    </source>
</reference>
<dbReference type="PANTHER" id="PTHR18916:SF93">
    <property type="entry name" value="RESTIN HOMOLOG"/>
    <property type="match status" value="1"/>
</dbReference>
<organism evidence="4 5">
    <name type="scientific">Phycomyces blakesleeanus</name>
    <dbReference type="NCBI Taxonomy" id="4837"/>
    <lineage>
        <taxon>Eukaryota</taxon>
        <taxon>Fungi</taxon>
        <taxon>Fungi incertae sedis</taxon>
        <taxon>Mucoromycota</taxon>
        <taxon>Mucoromycotina</taxon>
        <taxon>Mucoromycetes</taxon>
        <taxon>Mucorales</taxon>
        <taxon>Phycomycetaceae</taxon>
        <taxon>Phycomyces</taxon>
    </lineage>
</organism>
<proteinExistence type="predicted"/>
<dbReference type="SUPFAM" id="SSF74924">
    <property type="entry name" value="Cap-Gly domain"/>
    <property type="match status" value="1"/>
</dbReference>
<name>A0ABR3ARB9_PHYBL</name>
<dbReference type="PROSITE" id="PS00845">
    <property type="entry name" value="CAP_GLY_1"/>
    <property type="match status" value="1"/>
</dbReference>
<accession>A0ABR3ARB9</accession>
<feature type="region of interest" description="Disordered" evidence="2">
    <location>
        <begin position="1"/>
        <end position="82"/>
    </location>
</feature>
<feature type="compositionally biased region" description="Polar residues" evidence="2">
    <location>
        <begin position="339"/>
        <end position="350"/>
    </location>
</feature>
<dbReference type="Gene3D" id="2.30.30.190">
    <property type="entry name" value="CAP Gly-rich-like domain"/>
    <property type="match status" value="1"/>
</dbReference>
<comment type="caution">
    <text evidence="4">The sequence shown here is derived from an EMBL/GenBank/DDBJ whole genome shotgun (WGS) entry which is preliminary data.</text>
</comment>
<dbReference type="Pfam" id="PF01302">
    <property type="entry name" value="CAP_GLY"/>
    <property type="match status" value="1"/>
</dbReference>
<dbReference type="PANTHER" id="PTHR18916">
    <property type="entry name" value="DYNACTIN 1-RELATED MICROTUBULE-BINDING"/>
    <property type="match status" value="1"/>
</dbReference>
<evidence type="ECO:0000313" key="5">
    <source>
        <dbReference type="Proteomes" id="UP001448207"/>
    </source>
</evidence>
<feature type="region of interest" description="Disordered" evidence="2">
    <location>
        <begin position="205"/>
        <end position="370"/>
    </location>
</feature>
<dbReference type="InterPro" id="IPR000938">
    <property type="entry name" value="CAP-Gly_domain"/>
</dbReference>